<dbReference type="EMBL" id="JXJN01013738">
    <property type="status" value="NOT_ANNOTATED_CDS"/>
    <property type="molecule type" value="Genomic_DNA"/>
</dbReference>
<dbReference type="Proteomes" id="UP000092460">
    <property type="component" value="Unassembled WGS sequence"/>
</dbReference>
<evidence type="ECO:0000313" key="1">
    <source>
        <dbReference type="EnsemblMetazoa" id="GPPI028922-PA"/>
    </source>
</evidence>
<dbReference type="VEuPathDB" id="VectorBase:GPPI028922"/>
<keyword evidence="2" id="KW-1185">Reference proteome</keyword>
<dbReference type="EnsemblMetazoa" id="GPPI028922-RA">
    <property type="protein sequence ID" value="GPPI028922-PA"/>
    <property type="gene ID" value="GPPI028922"/>
</dbReference>
<accession>A0A1B0BG44</accession>
<proteinExistence type="predicted"/>
<dbReference type="AlphaFoldDB" id="A0A1B0BG44"/>
<reference evidence="2" key="1">
    <citation type="submission" date="2015-01" db="EMBL/GenBank/DDBJ databases">
        <authorList>
            <person name="Aksoy S."/>
            <person name="Warren W."/>
            <person name="Wilson R.K."/>
        </authorList>
    </citation>
    <scope>NUCLEOTIDE SEQUENCE [LARGE SCALE GENOMIC DNA]</scope>
    <source>
        <strain evidence="2">IAEA</strain>
    </source>
</reference>
<evidence type="ECO:0000313" key="2">
    <source>
        <dbReference type="Proteomes" id="UP000092460"/>
    </source>
</evidence>
<protein>
    <submittedName>
        <fullName evidence="1">Uncharacterized protein</fullName>
    </submittedName>
</protein>
<reference evidence="1" key="2">
    <citation type="submission" date="2020-05" db="UniProtKB">
        <authorList>
            <consortium name="EnsemblMetazoa"/>
        </authorList>
    </citation>
    <scope>IDENTIFICATION</scope>
    <source>
        <strain evidence="1">IAEA</strain>
    </source>
</reference>
<name>A0A1B0BG44_9MUSC</name>
<sequence length="180" mass="21057">MVKIFDDNIVKCLLANRLKQIEQKKFADMKTPFSLLGSRIPNLKCGETYVIFLKREQRRELARQIHKLSRECNMEEFNQFPANLISDENDMQQIQNSSTTNSDCSLKDFIHISNNSHLQIADPLKKIERSLNMLGPLADESFCIYMDRLFYLLSLLFTACRCFLRRLSGRPQRKINCGSW</sequence>
<organism evidence="1 2">
    <name type="scientific">Glossina palpalis gambiensis</name>
    <dbReference type="NCBI Taxonomy" id="67801"/>
    <lineage>
        <taxon>Eukaryota</taxon>
        <taxon>Metazoa</taxon>
        <taxon>Ecdysozoa</taxon>
        <taxon>Arthropoda</taxon>
        <taxon>Hexapoda</taxon>
        <taxon>Insecta</taxon>
        <taxon>Pterygota</taxon>
        <taxon>Neoptera</taxon>
        <taxon>Endopterygota</taxon>
        <taxon>Diptera</taxon>
        <taxon>Brachycera</taxon>
        <taxon>Muscomorpha</taxon>
        <taxon>Hippoboscoidea</taxon>
        <taxon>Glossinidae</taxon>
        <taxon>Glossina</taxon>
    </lineage>
</organism>